<evidence type="ECO:0000313" key="4">
    <source>
        <dbReference type="EMBL" id="MBC9796837.1"/>
    </source>
</evidence>
<dbReference type="Pfam" id="PF16344">
    <property type="entry name" value="FecR_C"/>
    <property type="match status" value="1"/>
</dbReference>
<feature type="domain" description="Protein FecR C-terminal" evidence="3">
    <location>
        <begin position="245"/>
        <end position="312"/>
    </location>
</feature>
<evidence type="ECO:0000259" key="3">
    <source>
        <dbReference type="Pfam" id="PF16344"/>
    </source>
</evidence>
<evidence type="ECO:0000259" key="2">
    <source>
        <dbReference type="Pfam" id="PF04773"/>
    </source>
</evidence>
<dbReference type="PANTHER" id="PTHR30273">
    <property type="entry name" value="PERIPLASMIC SIGNAL SENSOR AND SIGMA FACTOR ACTIVATOR FECR-RELATED"/>
    <property type="match status" value="1"/>
</dbReference>
<accession>A0A926Q2P1</accession>
<name>A0A926Q2P1_9FLAO</name>
<dbReference type="PIRSF" id="PIRSF018266">
    <property type="entry name" value="FecR"/>
    <property type="match status" value="1"/>
</dbReference>
<keyword evidence="1" id="KW-0472">Membrane</keyword>
<reference evidence="4 5" key="1">
    <citation type="submission" date="2020-09" db="EMBL/GenBank/DDBJ databases">
        <title>Sinomicrobium weinanense sp. nov., a halophilic bacteria isolated from saline-alkali soil.</title>
        <authorList>
            <person name="Wu P."/>
            <person name="Ren H."/>
            <person name="Mei Y."/>
            <person name="Liang Y."/>
            <person name="Chen Z."/>
        </authorList>
    </citation>
    <scope>NUCLEOTIDE SEQUENCE [LARGE SCALE GENOMIC DNA]</scope>
    <source>
        <strain evidence="4 5">FJxs</strain>
    </source>
</reference>
<dbReference type="Pfam" id="PF04773">
    <property type="entry name" value="FecR"/>
    <property type="match status" value="1"/>
</dbReference>
<dbReference type="Gene3D" id="2.60.120.1440">
    <property type="match status" value="1"/>
</dbReference>
<comment type="caution">
    <text evidence="4">The sequence shown here is derived from an EMBL/GenBank/DDBJ whole genome shotgun (WGS) entry which is preliminary data.</text>
</comment>
<dbReference type="AlphaFoldDB" id="A0A926Q2P1"/>
<sequence>MKKQEFIKLAEKYADGHCTPEEEQVVEAFFNKLQERELGWEWNEVEKRRLRMLYKIRKGIAAGESKPKEDHSLPWYRIAGIAASAALLVGTVLFCYFNFGNEKYTEEIAMRGERREITLKDGSTVYLNAESSLRFPEHFSDTREVVLRGEAFFEVARDPDRPFVVKTGKLETRVLGTSFNINAYSEGEVRVSVNTGKVRVADTRPSGGKVVLTKNEQVRYREDSGEFVVSGTDSDKYNAWTDDIIIMEDDTLREVADVLEKWFDVEITFASEALEKKTITGKYTGSSLRDILESIKFLKQVDYRFVDQGKIEITEMSNKQKPKPM</sequence>
<keyword evidence="1" id="KW-1133">Transmembrane helix</keyword>
<keyword evidence="1" id="KW-0812">Transmembrane</keyword>
<evidence type="ECO:0000256" key="1">
    <source>
        <dbReference type="SAM" id="Phobius"/>
    </source>
</evidence>
<protein>
    <submittedName>
        <fullName evidence="4">FecR domain-containing protein</fullName>
    </submittedName>
</protein>
<organism evidence="4 5">
    <name type="scientific">Sinomicrobium weinanense</name>
    <dbReference type="NCBI Taxonomy" id="2842200"/>
    <lineage>
        <taxon>Bacteria</taxon>
        <taxon>Pseudomonadati</taxon>
        <taxon>Bacteroidota</taxon>
        <taxon>Flavobacteriia</taxon>
        <taxon>Flavobacteriales</taxon>
        <taxon>Flavobacteriaceae</taxon>
        <taxon>Sinomicrobium</taxon>
    </lineage>
</organism>
<feature type="domain" description="FecR protein" evidence="2">
    <location>
        <begin position="111"/>
        <end position="199"/>
    </location>
</feature>
<dbReference type="InterPro" id="IPR006860">
    <property type="entry name" value="FecR"/>
</dbReference>
<keyword evidence="5" id="KW-1185">Reference proteome</keyword>
<dbReference type="PANTHER" id="PTHR30273:SF2">
    <property type="entry name" value="PROTEIN FECR"/>
    <property type="match status" value="1"/>
</dbReference>
<dbReference type="EMBL" id="JACVDC010000038">
    <property type="protein sequence ID" value="MBC9796837.1"/>
    <property type="molecule type" value="Genomic_DNA"/>
</dbReference>
<dbReference type="Proteomes" id="UP000653730">
    <property type="component" value="Unassembled WGS sequence"/>
</dbReference>
<dbReference type="GO" id="GO:0016989">
    <property type="term" value="F:sigma factor antagonist activity"/>
    <property type="evidence" value="ECO:0007669"/>
    <property type="project" value="TreeGrafter"/>
</dbReference>
<proteinExistence type="predicted"/>
<dbReference type="Gene3D" id="3.55.50.30">
    <property type="match status" value="1"/>
</dbReference>
<feature type="transmembrane region" description="Helical" evidence="1">
    <location>
        <begin position="75"/>
        <end position="99"/>
    </location>
</feature>
<dbReference type="RefSeq" id="WP_187965981.1">
    <property type="nucleotide sequence ID" value="NZ_JACVDC010000038.1"/>
</dbReference>
<dbReference type="InterPro" id="IPR032508">
    <property type="entry name" value="FecR_C"/>
</dbReference>
<evidence type="ECO:0000313" key="5">
    <source>
        <dbReference type="Proteomes" id="UP000653730"/>
    </source>
</evidence>
<gene>
    <name evidence="4" type="ORF">IBL28_12730</name>
</gene>
<dbReference type="InterPro" id="IPR012373">
    <property type="entry name" value="Ferrdict_sens_TM"/>
</dbReference>